<reference evidence="4" key="1">
    <citation type="journal article" date="2019" name="Int. J. Syst. Evol. Microbiol.">
        <title>The Global Catalogue of Microorganisms (GCM) 10K type strain sequencing project: providing services to taxonomists for standard genome sequencing and annotation.</title>
        <authorList>
            <consortium name="The Broad Institute Genomics Platform"/>
            <consortium name="The Broad Institute Genome Sequencing Center for Infectious Disease"/>
            <person name="Wu L."/>
            <person name="Ma J."/>
        </authorList>
    </citation>
    <scope>NUCLEOTIDE SEQUENCE [LARGE SCALE GENOMIC DNA]</scope>
    <source>
        <strain evidence="4">KCTC 62195</strain>
    </source>
</reference>
<dbReference type="SUPFAM" id="SSF51445">
    <property type="entry name" value="(Trans)glycosidases"/>
    <property type="match status" value="1"/>
</dbReference>
<evidence type="ECO:0008006" key="5">
    <source>
        <dbReference type="Google" id="ProtNLM"/>
    </source>
</evidence>
<dbReference type="InterPro" id="IPR017853">
    <property type="entry name" value="GH"/>
</dbReference>
<keyword evidence="2" id="KW-0732">Signal</keyword>
<name>A0ABV7AU76_9GAMM</name>
<proteinExistence type="predicted"/>
<accession>A0ABV7AU76</accession>
<dbReference type="RefSeq" id="WP_377814515.1">
    <property type="nucleotide sequence ID" value="NZ_JBHRSJ010000022.1"/>
</dbReference>
<evidence type="ECO:0000256" key="2">
    <source>
        <dbReference type="SAM" id="SignalP"/>
    </source>
</evidence>
<evidence type="ECO:0000313" key="3">
    <source>
        <dbReference type="EMBL" id="MFC2972860.1"/>
    </source>
</evidence>
<gene>
    <name evidence="3" type="ORF">ACFOJE_11630</name>
</gene>
<keyword evidence="4" id="KW-1185">Reference proteome</keyword>
<dbReference type="Proteomes" id="UP001595457">
    <property type="component" value="Unassembled WGS sequence"/>
</dbReference>
<dbReference type="InterPro" id="IPR005199">
    <property type="entry name" value="Glyco_hydro_79"/>
</dbReference>
<dbReference type="EMBL" id="JBHRSJ010000022">
    <property type="protein sequence ID" value="MFC2972860.1"/>
    <property type="molecule type" value="Genomic_DNA"/>
</dbReference>
<sequence length="550" mass="59402">MSRRFAMEVATLSVVMGFTVFAFAGEPASSAASAAVPQEQRPIAVGPKDMARLGTVDERFQSYNVEMIELTGGRYWKPYDAQSAAAAQEQPEPSAGEDEDIGPSWSTDPRIFSYRQPTDLDNARLRMLAAALGPAYVRVSGICANATYFADSDSAPATPPKGFSCVLPRQRWKEMIDFARAVDGKIITSFAVSTGVRDSKGVWSPGQARSLIDYTRSIGGEIAAVEFMNEPTASAVIKAPFYDAMAYGRDFKIFRNLIRQTDPEIKVMGPGTVGWRIPHFNPGNVPGVFASLDMLAAMKPAKVDVFSYHDYGAASLRCAEAGLPQTSAAEALSEAWLSSTDNTLALYRMVRDRFESDAPIWISESADAACGGNPWASTFLDTFRYLDQRGRLARQGVQVIMHNTLAASDYGLLDNTTFEPRPNYWAALLWHRLMDNRVLDAGVPSRGGLHLYAHCLKGTSGGVALLAINTNTEKAQTLALPVEAQRYTLASASGDLQSRSVLLNGNVLQLGSGDELPALEGVGVEAGDIRLEPATITFLALPGATNQACR</sequence>
<feature type="compositionally biased region" description="Low complexity" evidence="1">
    <location>
        <begin position="81"/>
        <end position="94"/>
    </location>
</feature>
<protein>
    <recommendedName>
        <fullName evidence="5">Beta-glucuronidase</fullName>
    </recommendedName>
</protein>
<feature type="chain" id="PRO_5046398225" description="Beta-glucuronidase" evidence="2">
    <location>
        <begin position="25"/>
        <end position="550"/>
    </location>
</feature>
<dbReference type="PANTHER" id="PTHR46145:SF4">
    <property type="entry name" value="HEPARANASE"/>
    <property type="match status" value="1"/>
</dbReference>
<comment type="caution">
    <text evidence="3">The sequence shown here is derived from an EMBL/GenBank/DDBJ whole genome shotgun (WGS) entry which is preliminary data.</text>
</comment>
<evidence type="ECO:0000313" key="4">
    <source>
        <dbReference type="Proteomes" id="UP001595457"/>
    </source>
</evidence>
<feature type="signal peptide" evidence="2">
    <location>
        <begin position="1"/>
        <end position="24"/>
    </location>
</feature>
<organism evidence="3 4">
    <name type="scientific">Azotobacter bryophylli</name>
    <dbReference type="NCBI Taxonomy" id="1986537"/>
    <lineage>
        <taxon>Bacteria</taxon>
        <taxon>Pseudomonadati</taxon>
        <taxon>Pseudomonadota</taxon>
        <taxon>Gammaproteobacteria</taxon>
        <taxon>Pseudomonadales</taxon>
        <taxon>Pseudomonadaceae</taxon>
        <taxon>Azotobacter</taxon>
    </lineage>
</organism>
<dbReference type="Pfam" id="PF03662">
    <property type="entry name" value="Glyco_hydro_79n"/>
    <property type="match status" value="1"/>
</dbReference>
<evidence type="ECO:0000256" key="1">
    <source>
        <dbReference type="SAM" id="MobiDB-lite"/>
    </source>
</evidence>
<feature type="region of interest" description="Disordered" evidence="1">
    <location>
        <begin position="81"/>
        <end position="109"/>
    </location>
</feature>
<dbReference type="PANTHER" id="PTHR46145">
    <property type="entry name" value="HEPARANASE"/>
    <property type="match status" value="1"/>
</dbReference>
<dbReference type="Gene3D" id="3.20.20.80">
    <property type="entry name" value="Glycosidases"/>
    <property type="match status" value="1"/>
</dbReference>